<evidence type="ECO:0000313" key="2">
    <source>
        <dbReference type="Proteomes" id="UP000008144"/>
    </source>
</evidence>
<dbReference type="Ensembl" id="ENSCINT00000035693.1">
    <property type="protein sequence ID" value="ENSCINP00000030479.1"/>
    <property type="gene ID" value="ENSCING00000023835.1"/>
</dbReference>
<dbReference type="Proteomes" id="UP000008144">
    <property type="component" value="Chromosome 12"/>
</dbReference>
<protein>
    <submittedName>
        <fullName evidence="1">Uncharacterized protein</fullName>
    </submittedName>
</protein>
<sequence length="100" mass="11045">NKGLVYYAPSQVICGNYVIRILSLLGSTAAVLTAPGKHVSFLKPITSSGCVMTHSDSNCGKPLRNRKKHWLLLAAWQIFNYRIPNSVPTMSLVPWDDGKM</sequence>
<dbReference type="EMBL" id="EAAA01001017">
    <property type="status" value="NOT_ANNOTATED_CDS"/>
    <property type="molecule type" value="Genomic_DNA"/>
</dbReference>
<proteinExistence type="predicted"/>
<keyword evidence="2" id="KW-1185">Reference proteome</keyword>
<evidence type="ECO:0000313" key="1">
    <source>
        <dbReference type="Ensembl" id="ENSCINP00000030479.1"/>
    </source>
</evidence>
<dbReference type="HOGENOM" id="CLU_2312377_0_0_1"/>
<reference evidence="1" key="3">
    <citation type="submission" date="2025-08" db="UniProtKB">
        <authorList>
            <consortium name="Ensembl"/>
        </authorList>
    </citation>
    <scope>IDENTIFICATION</scope>
</reference>
<reference evidence="1" key="4">
    <citation type="submission" date="2025-09" db="UniProtKB">
        <authorList>
            <consortium name="Ensembl"/>
        </authorList>
    </citation>
    <scope>IDENTIFICATION</scope>
</reference>
<dbReference type="AlphaFoldDB" id="H2XLE7"/>
<reference evidence="1" key="2">
    <citation type="journal article" date="2008" name="Genome Biol.">
        <title>Improved genome assembly and evidence-based global gene model set for the chordate Ciona intestinalis: new insight into intron and operon populations.</title>
        <authorList>
            <person name="Satou Y."/>
            <person name="Mineta K."/>
            <person name="Ogasawara M."/>
            <person name="Sasakura Y."/>
            <person name="Shoguchi E."/>
            <person name="Ueno K."/>
            <person name="Yamada L."/>
            <person name="Matsumoto J."/>
            <person name="Wasserscheid J."/>
            <person name="Dewar K."/>
            <person name="Wiley G.B."/>
            <person name="Macmil S.L."/>
            <person name="Roe B.A."/>
            <person name="Zeller R.W."/>
            <person name="Hastings K.E."/>
            <person name="Lemaire P."/>
            <person name="Lindquist E."/>
            <person name="Endo T."/>
            <person name="Hotta K."/>
            <person name="Inaba K."/>
        </authorList>
    </citation>
    <scope>NUCLEOTIDE SEQUENCE [LARGE SCALE GENOMIC DNA]</scope>
    <source>
        <strain evidence="1">wild type</strain>
    </source>
</reference>
<reference evidence="2" key="1">
    <citation type="journal article" date="2002" name="Science">
        <title>The draft genome of Ciona intestinalis: insights into chordate and vertebrate origins.</title>
        <authorList>
            <person name="Dehal P."/>
            <person name="Satou Y."/>
            <person name="Campbell R.K."/>
            <person name="Chapman J."/>
            <person name="Degnan B."/>
            <person name="De Tomaso A."/>
            <person name="Davidson B."/>
            <person name="Di Gregorio A."/>
            <person name="Gelpke M."/>
            <person name="Goodstein D.M."/>
            <person name="Harafuji N."/>
            <person name="Hastings K.E."/>
            <person name="Ho I."/>
            <person name="Hotta K."/>
            <person name="Huang W."/>
            <person name="Kawashima T."/>
            <person name="Lemaire P."/>
            <person name="Martinez D."/>
            <person name="Meinertzhagen I.A."/>
            <person name="Necula S."/>
            <person name="Nonaka M."/>
            <person name="Putnam N."/>
            <person name="Rash S."/>
            <person name="Saiga H."/>
            <person name="Satake M."/>
            <person name="Terry A."/>
            <person name="Yamada L."/>
            <person name="Wang H.G."/>
            <person name="Awazu S."/>
            <person name="Azumi K."/>
            <person name="Boore J."/>
            <person name="Branno M."/>
            <person name="Chin-Bow S."/>
            <person name="DeSantis R."/>
            <person name="Doyle S."/>
            <person name="Francino P."/>
            <person name="Keys D.N."/>
            <person name="Haga S."/>
            <person name="Hayashi H."/>
            <person name="Hino K."/>
            <person name="Imai K.S."/>
            <person name="Inaba K."/>
            <person name="Kano S."/>
            <person name="Kobayashi K."/>
            <person name="Kobayashi M."/>
            <person name="Lee B.I."/>
            <person name="Makabe K.W."/>
            <person name="Manohar C."/>
            <person name="Matassi G."/>
            <person name="Medina M."/>
            <person name="Mochizuki Y."/>
            <person name="Mount S."/>
            <person name="Morishita T."/>
            <person name="Miura S."/>
            <person name="Nakayama A."/>
            <person name="Nishizaka S."/>
            <person name="Nomoto H."/>
            <person name="Ohta F."/>
            <person name="Oishi K."/>
            <person name="Rigoutsos I."/>
            <person name="Sano M."/>
            <person name="Sasaki A."/>
            <person name="Sasakura Y."/>
            <person name="Shoguchi E."/>
            <person name="Shin-i T."/>
            <person name="Spagnuolo A."/>
            <person name="Stainier D."/>
            <person name="Suzuki M.M."/>
            <person name="Tassy O."/>
            <person name="Takatori N."/>
            <person name="Tokuoka M."/>
            <person name="Yagi K."/>
            <person name="Yoshizaki F."/>
            <person name="Wada S."/>
            <person name="Zhang C."/>
            <person name="Hyatt P.D."/>
            <person name="Larimer F."/>
            <person name="Detter C."/>
            <person name="Doggett N."/>
            <person name="Glavina T."/>
            <person name="Hawkins T."/>
            <person name="Richardson P."/>
            <person name="Lucas S."/>
            <person name="Kohara Y."/>
            <person name="Levine M."/>
            <person name="Satoh N."/>
            <person name="Rokhsar D.S."/>
        </authorList>
    </citation>
    <scope>NUCLEOTIDE SEQUENCE [LARGE SCALE GENOMIC DNA]</scope>
</reference>
<name>H2XLE7_CIOIN</name>
<accession>H2XLE7</accession>
<organism evidence="1 2">
    <name type="scientific">Ciona intestinalis</name>
    <name type="common">Transparent sea squirt</name>
    <name type="synonym">Ascidia intestinalis</name>
    <dbReference type="NCBI Taxonomy" id="7719"/>
    <lineage>
        <taxon>Eukaryota</taxon>
        <taxon>Metazoa</taxon>
        <taxon>Chordata</taxon>
        <taxon>Tunicata</taxon>
        <taxon>Ascidiacea</taxon>
        <taxon>Phlebobranchia</taxon>
        <taxon>Cionidae</taxon>
        <taxon>Ciona</taxon>
    </lineage>
</organism>
<dbReference type="InParanoid" id="H2XLE7"/>